<proteinExistence type="predicted"/>
<evidence type="ECO:0000313" key="2">
    <source>
        <dbReference type="RefSeq" id="XP_030762575.1"/>
    </source>
</evidence>
<dbReference type="GeneID" id="115887313"/>
<dbReference type="AlphaFoldDB" id="A0A6J2YI66"/>
<organism evidence="1 2">
    <name type="scientific">Sitophilus oryzae</name>
    <name type="common">Rice weevil</name>
    <name type="synonym">Curculio oryzae</name>
    <dbReference type="NCBI Taxonomy" id="7048"/>
    <lineage>
        <taxon>Eukaryota</taxon>
        <taxon>Metazoa</taxon>
        <taxon>Ecdysozoa</taxon>
        <taxon>Arthropoda</taxon>
        <taxon>Hexapoda</taxon>
        <taxon>Insecta</taxon>
        <taxon>Pterygota</taxon>
        <taxon>Neoptera</taxon>
        <taxon>Endopterygota</taxon>
        <taxon>Coleoptera</taxon>
        <taxon>Polyphaga</taxon>
        <taxon>Cucujiformia</taxon>
        <taxon>Curculionidae</taxon>
        <taxon>Dryophthorinae</taxon>
        <taxon>Sitophilus</taxon>
    </lineage>
</organism>
<dbReference type="RefSeq" id="XP_030762575.1">
    <property type="nucleotide sequence ID" value="XM_030906715.1"/>
</dbReference>
<sequence>MFNVKAFIFIILCVFPIWSFIEIYDTEHAQQQLAEEMSEISVIAKAQQLIDKMKDGVGGSTIAIHHPSGKKFIHRNRWIFTCQGEVSKENGHCNGNALESLTAFKPMKQSDFCFIKNYNSINETLCLSSHPVKMVFENNTIICEPTTEFFPTLDIEIEDYIKLCENISANVTYIYYGNQSDPDHIQIPNENIRVKCENHLKESDNSSSRSVTTKKILKEYDSAINKTGICVFTEQDKVVLKLLEYLQL</sequence>
<accession>A0A6J2YI66</accession>
<reference evidence="2" key="1">
    <citation type="submission" date="2025-08" db="UniProtKB">
        <authorList>
            <consortium name="RefSeq"/>
        </authorList>
    </citation>
    <scope>IDENTIFICATION</scope>
    <source>
        <tissue evidence="2">Gonads</tissue>
    </source>
</reference>
<dbReference type="Proteomes" id="UP000504635">
    <property type="component" value="Unplaced"/>
</dbReference>
<protein>
    <submittedName>
        <fullName evidence="2">Uncharacterized protein LOC115887313</fullName>
    </submittedName>
</protein>
<dbReference type="KEGG" id="soy:115887313"/>
<name>A0A6J2YI66_SITOR</name>
<keyword evidence="1" id="KW-1185">Reference proteome</keyword>
<gene>
    <name evidence="2" type="primary">LOC115887313</name>
</gene>
<evidence type="ECO:0000313" key="1">
    <source>
        <dbReference type="Proteomes" id="UP000504635"/>
    </source>
</evidence>
<dbReference type="OrthoDB" id="6778388at2759"/>
<dbReference type="InParanoid" id="A0A6J2YI66"/>